<dbReference type="PANTHER" id="PTHR30121:SF6">
    <property type="entry name" value="SLR6007 PROTEIN"/>
    <property type="match status" value="1"/>
</dbReference>
<reference evidence="3 4" key="1">
    <citation type="submission" date="2019-02" db="EMBL/GenBank/DDBJ databases">
        <title>Deep-cultivation of Planctomycetes and their phenomic and genomic characterization uncovers novel biology.</title>
        <authorList>
            <person name="Wiegand S."/>
            <person name="Jogler M."/>
            <person name="Boedeker C."/>
            <person name="Pinto D."/>
            <person name="Vollmers J."/>
            <person name="Rivas-Marin E."/>
            <person name="Kohn T."/>
            <person name="Peeters S.H."/>
            <person name="Heuer A."/>
            <person name="Rast P."/>
            <person name="Oberbeckmann S."/>
            <person name="Bunk B."/>
            <person name="Jeske O."/>
            <person name="Meyerdierks A."/>
            <person name="Storesund J.E."/>
            <person name="Kallscheuer N."/>
            <person name="Luecker S."/>
            <person name="Lage O.M."/>
            <person name="Pohl T."/>
            <person name="Merkel B.J."/>
            <person name="Hornburger P."/>
            <person name="Mueller R.-W."/>
            <person name="Bruemmer F."/>
            <person name="Labrenz M."/>
            <person name="Spormann A.M."/>
            <person name="Op den Camp H."/>
            <person name="Overmann J."/>
            <person name="Amann R."/>
            <person name="Jetten M.S.M."/>
            <person name="Mascher T."/>
            <person name="Medema M.H."/>
            <person name="Devos D.P."/>
            <person name="Kaster A.-K."/>
            <person name="Ovreas L."/>
            <person name="Rohde M."/>
            <person name="Galperin M.Y."/>
            <person name="Jogler C."/>
        </authorList>
    </citation>
    <scope>NUCLEOTIDE SEQUENCE [LARGE SCALE GENOMIC DNA]</scope>
    <source>
        <strain evidence="3 4">Q31a</strain>
    </source>
</reference>
<evidence type="ECO:0000313" key="3">
    <source>
        <dbReference type="EMBL" id="QDV24842.1"/>
    </source>
</evidence>
<dbReference type="KEGG" id="ahel:Q31a_31640"/>
<dbReference type="SUPFAM" id="SSF52540">
    <property type="entry name" value="P-loop containing nucleoside triphosphate hydrolases"/>
    <property type="match status" value="1"/>
</dbReference>
<proteinExistence type="predicted"/>
<feature type="coiled-coil region" evidence="1">
    <location>
        <begin position="664"/>
        <end position="691"/>
    </location>
</feature>
<feature type="coiled-coil region" evidence="1">
    <location>
        <begin position="730"/>
        <end position="764"/>
    </location>
</feature>
<keyword evidence="1" id="KW-0175">Coiled coil</keyword>
<dbReference type="PANTHER" id="PTHR30121">
    <property type="entry name" value="UNCHARACTERIZED PROTEIN YJGR-RELATED"/>
    <property type="match status" value="1"/>
</dbReference>
<gene>
    <name evidence="3" type="ORF">Q31a_31640</name>
</gene>
<evidence type="ECO:0000313" key="4">
    <source>
        <dbReference type="Proteomes" id="UP000318017"/>
    </source>
</evidence>
<dbReference type="OrthoDB" id="9758751at2"/>
<dbReference type="Gene3D" id="3.40.50.300">
    <property type="entry name" value="P-loop containing nucleotide triphosphate hydrolases"/>
    <property type="match status" value="2"/>
</dbReference>
<evidence type="ECO:0000256" key="2">
    <source>
        <dbReference type="SAM" id="MobiDB-lite"/>
    </source>
</evidence>
<sequence length="824" mass="92095">MGKLPDYEQLGSFYLGKKFELHGRRLLDEKLLYDSKDLTTHALCVGMTGSGKTGLCLSLLEEAAVDGIPAICIDPKGDLGNLLLAFPDLASGDFEPWVDPDEAARKGLEVEQYAQQTAEKWRSGLESWDQDADRVKRFRDAVDIAIYTPGSNAGIPMTVLKSFDAPPQAVIDDGEIMRERISGAASGLLTLMGMEADPLSSREHILLSNIFDINWRKGISLDLPAVIRAIQSPPLEKVGVFDLESFFPAAERMKLSISLNNLLASPTFAGWLEGQALDIRSLMYTASGQPRISIISIAHLSDTERMFFVTILLNELLAWMRTQPGTNSLRALFYMDEVFGYFPPSAKPPSKPPMLVLLKQARAFGLGIVLATQNPVDLDYKGLSNIGTWFLGRLQTQRDKDRVLDGLEGAASQTGTRFDRAAMEQTLAALGSRVFLMNNVHDDGPTIFQTRWALSYLRGPLSRTQISTLMGDRRQELLAASPASPDETSHAEAMPDSAPAGSNRPIISHGIEECFWAVSVPPAKGDRLLYRPALLAQAACHYVRSSADVEHWFDRALLYVVNRGRPHDLWRESVELPEFSVELSTEPEEGFFFDECPADLLNAKNYKRWEKDLRDHIYRHLTLRVYKCLELKRYSAPGLDELDARNAWLQAVREKRDEMKESLQASLASKIRALESKVNTARQRIERETAQYDKEKWNTVMNFGQTLLGAIMGNKISSKSATAGRSLTRAAQQRADVSQANQTLESLEREKRELEFECNAQIKELQDKYSISSLTLEPLDIPCRKGDMDIKRLALIWIPWSVTPQGIATPLVPLPKISPRAINR</sequence>
<dbReference type="RefSeq" id="WP_145079069.1">
    <property type="nucleotide sequence ID" value="NZ_CP036298.1"/>
</dbReference>
<evidence type="ECO:0000256" key="1">
    <source>
        <dbReference type="SAM" id="Coils"/>
    </source>
</evidence>
<name>A0A518G8C0_9BACT</name>
<feature type="region of interest" description="Disordered" evidence="2">
    <location>
        <begin position="480"/>
        <end position="503"/>
    </location>
</feature>
<dbReference type="EMBL" id="CP036298">
    <property type="protein sequence ID" value="QDV24842.1"/>
    <property type="molecule type" value="Genomic_DNA"/>
</dbReference>
<dbReference type="AlphaFoldDB" id="A0A518G8C0"/>
<accession>A0A518G8C0</accession>
<protein>
    <submittedName>
        <fullName evidence="3">AAA-like domain protein</fullName>
    </submittedName>
</protein>
<dbReference type="InterPro" id="IPR051162">
    <property type="entry name" value="T4SS_component"/>
</dbReference>
<organism evidence="3 4">
    <name type="scientific">Aureliella helgolandensis</name>
    <dbReference type="NCBI Taxonomy" id="2527968"/>
    <lineage>
        <taxon>Bacteria</taxon>
        <taxon>Pseudomonadati</taxon>
        <taxon>Planctomycetota</taxon>
        <taxon>Planctomycetia</taxon>
        <taxon>Pirellulales</taxon>
        <taxon>Pirellulaceae</taxon>
        <taxon>Aureliella</taxon>
    </lineage>
</organism>
<keyword evidence="4" id="KW-1185">Reference proteome</keyword>
<dbReference type="InterPro" id="IPR027417">
    <property type="entry name" value="P-loop_NTPase"/>
</dbReference>
<dbReference type="Proteomes" id="UP000318017">
    <property type="component" value="Chromosome"/>
</dbReference>